<gene>
    <name evidence="9" type="ORF">FW778_19155</name>
</gene>
<evidence type="ECO:0000256" key="5">
    <source>
        <dbReference type="ARBA" id="ARBA00022729"/>
    </source>
</evidence>
<dbReference type="EMBL" id="VYQF01000008">
    <property type="protein sequence ID" value="KAA9036410.1"/>
    <property type="molecule type" value="Genomic_DNA"/>
</dbReference>
<keyword evidence="2" id="KW-0813">Transport</keyword>
<dbReference type="PANTHER" id="PTHR30069:SF29">
    <property type="entry name" value="HEMOGLOBIN AND HEMOGLOBIN-HAPTOGLOBIN-BINDING PROTEIN 1-RELATED"/>
    <property type="match status" value="1"/>
</dbReference>
<comment type="caution">
    <text evidence="9">The sequence shown here is derived from an EMBL/GenBank/DDBJ whole genome shotgun (WGS) entry which is preliminary data.</text>
</comment>
<dbReference type="GO" id="GO:0015344">
    <property type="term" value="F:siderophore uptake transmembrane transporter activity"/>
    <property type="evidence" value="ECO:0007669"/>
    <property type="project" value="TreeGrafter"/>
</dbReference>
<dbReference type="Pfam" id="PF14905">
    <property type="entry name" value="OMP_b-brl_3"/>
    <property type="match status" value="1"/>
</dbReference>
<name>A0A5J5IDP0_9BACT</name>
<accession>A0A5J5IDP0</accession>
<keyword evidence="5" id="KW-0732">Signal</keyword>
<keyword evidence="4" id="KW-0812">Transmembrane</keyword>
<dbReference type="GO" id="GO:0044718">
    <property type="term" value="P:siderophore transmembrane transport"/>
    <property type="evidence" value="ECO:0007669"/>
    <property type="project" value="TreeGrafter"/>
</dbReference>
<sequence>MNLGHFYGKVVDAVTGKPIESASIQLSQNKMDTALKKRRDFVVAIMLTDKKGDFSIDKLPVITPYQLLITAVGYKTYNEKVAFNLKMGGGDMSQMLNAVDKDLGNIKMPHDDQQLQAVVVAADKSLVQMNIDRKVFNVDKSLTSVGGSAIDVMKNIPSVNVDIDGNVTLRNSTPQIFIDGRPTTLTLDQIPADEIESVEIITNPSAKFDASGGGSGILNIVLKKNRKAGYNGNVRANLDSRLRYGGGGDINIKQGKINFFANAMYNQRKSLGTQSVSRVDHLPNVTANLFQNGKPENNGHFAFGRAGFDYFPDIRNTFTLSGVIVGGSFSSEGLLNITRDSTFPAYVTHETGISNTNGNFTFHNYGGVFSYKHNFAKPNKDITADVNYNYHTNTNNSVFSTQYFDGNGNPKTPLYQQQTTGGGNTKFFTAQTDYTDPITDNMKLEAGLRAAVRNYSSYNNNYFYNTALNKYESIPGLNSKYQFTDQVYAAYTTFSQKINGFTYQVGGRIESSKYSGKLIDSNQVFKNAYPFSFFPSVFLTQKINDKQDIQLNYSRKINRPNFFQLIPYYDFSDSLNISRGNPGLIPEFTNLFELNYDLNLKNGNNIIATLYYRHTNNLITRYQYRDRNPNPGKLDSIFISSYANASSSSAYGLEITSTNKIADWWSLTSNVNVYNSQINGNNLESDLNNQKVSWFGKINNQFKLPKNYSIQFTGDYTSKTITPPNRGGGGGGMFFGGGNLATANGYTDPVYGFDIALKKDFLKDKAASLTLSMNDIFRTRVYSTHAISNFSKTVYSVQDNERRRDPQMVRLSFNWRFGKFDVSLFKRKNLKADQEGLQNGMQGVGQ</sequence>
<feature type="domain" description="Outer membrane protein beta-barrel" evidence="8">
    <location>
        <begin position="373"/>
        <end position="815"/>
    </location>
</feature>
<evidence type="ECO:0000256" key="4">
    <source>
        <dbReference type="ARBA" id="ARBA00022692"/>
    </source>
</evidence>
<dbReference type="InterPro" id="IPR036942">
    <property type="entry name" value="Beta-barrel_TonB_sf"/>
</dbReference>
<evidence type="ECO:0000313" key="10">
    <source>
        <dbReference type="Proteomes" id="UP000326903"/>
    </source>
</evidence>
<organism evidence="9 10">
    <name type="scientific">Ginsengibacter hankyongi</name>
    <dbReference type="NCBI Taxonomy" id="2607284"/>
    <lineage>
        <taxon>Bacteria</taxon>
        <taxon>Pseudomonadati</taxon>
        <taxon>Bacteroidota</taxon>
        <taxon>Chitinophagia</taxon>
        <taxon>Chitinophagales</taxon>
        <taxon>Chitinophagaceae</taxon>
        <taxon>Ginsengibacter</taxon>
    </lineage>
</organism>
<dbReference type="Gene3D" id="2.40.170.20">
    <property type="entry name" value="TonB-dependent receptor, beta-barrel domain"/>
    <property type="match status" value="1"/>
</dbReference>
<evidence type="ECO:0000256" key="3">
    <source>
        <dbReference type="ARBA" id="ARBA00022452"/>
    </source>
</evidence>
<dbReference type="InterPro" id="IPR041700">
    <property type="entry name" value="OMP_b-brl_3"/>
</dbReference>
<comment type="subcellular location">
    <subcellularLocation>
        <location evidence="1">Cell outer membrane</location>
        <topology evidence="1">Multi-pass membrane protein</topology>
    </subcellularLocation>
</comment>
<keyword evidence="9" id="KW-0675">Receptor</keyword>
<dbReference type="InterPro" id="IPR037066">
    <property type="entry name" value="Plug_dom_sf"/>
</dbReference>
<evidence type="ECO:0000313" key="9">
    <source>
        <dbReference type="EMBL" id="KAA9036410.1"/>
    </source>
</evidence>
<evidence type="ECO:0000256" key="2">
    <source>
        <dbReference type="ARBA" id="ARBA00022448"/>
    </source>
</evidence>
<evidence type="ECO:0000259" key="8">
    <source>
        <dbReference type="Pfam" id="PF14905"/>
    </source>
</evidence>
<dbReference type="GO" id="GO:0009279">
    <property type="term" value="C:cell outer membrane"/>
    <property type="evidence" value="ECO:0007669"/>
    <property type="project" value="UniProtKB-SubCell"/>
</dbReference>
<dbReference type="Gene3D" id="2.60.40.1120">
    <property type="entry name" value="Carboxypeptidase-like, regulatory domain"/>
    <property type="match status" value="1"/>
</dbReference>
<evidence type="ECO:0000256" key="1">
    <source>
        <dbReference type="ARBA" id="ARBA00004571"/>
    </source>
</evidence>
<dbReference type="AlphaFoldDB" id="A0A5J5IDP0"/>
<dbReference type="PANTHER" id="PTHR30069">
    <property type="entry name" value="TONB-DEPENDENT OUTER MEMBRANE RECEPTOR"/>
    <property type="match status" value="1"/>
</dbReference>
<keyword evidence="7" id="KW-0998">Cell outer membrane</keyword>
<proteinExistence type="predicted"/>
<dbReference type="Proteomes" id="UP000326903">
    <property type="component" value="Unassembled WGS sequence"/>
</dbReference>
<dbReference type="InterPro" id="IPR008969">
    <property type="entry name" value="CarboxyPept-like_regulatory"/>
</dbReference>
<dbReference type="Gene3D" id="2.170.130.10">
    <property type="entry name" value="TonB-dependent receptor, plug domain"/>
    <property type="match status" value="1"/>
</dbReference>
<keyword evidence="3" id="KW-1134">Transmembrane beta strand</keyword>
<reference evidence="9 10" key="1">
    <citation type="submission" date="2019-09" db="EMBL/GenBank/DDBJ databases">
        <title>Draft genome sequence of Ginsengibacter sp. BR5-29.</title>
        <authorList>
            <person name="Im W.-T."/>
        </authorList>
    </citation>
    <scope>NUCLEOTIDE SEQUENCE [LARGE SCALE GENOMIC DNA]</scope>
    <source>
        <strain evidence="9 10">BR5-29</strain>
    </source>
</reference>
<dbReference type="SUPFAM" id="SSF49464">
    <property type="entry name" value="Carboxypeptidase regulatory domain-like"/>
    <property type="match status" value="1"/>
</dbReference>
<evidence type="ECO:0000256" key="6">
    <source>
        <dbReference type="ARBA" id="ARBA00023136"/>
    </source>
</evidence>
<dbReference type="Pfam" id="PF13620">
    <property type="entry name" value="CarboxypepD_reg"/>
    <property type="match status" value="1"/>
</dbReference>
<dbReference type="InterPro" id="IPR039426">
    <property type="entry name" value="TonB-dep_rcpt-like"/>
</dbReference>
<dbReference type="SUPFAM" id="SSF56935">
    <property type="entry name" value="Porins"/>
    <property type="match status" value="1"/>
</dbReference>
<protein>
    <submittedName>
        <fullName evidence="9">TonB-dependent receptor</fullName>
    </submittedName>
</protein>
<keyword evidence="6" id="KW-0472">Membrane</keyword>
<keyword evidence="10" id="KW-1185">Reference proteome</keyword>
<evidence type="ECO:0000256" key="7">
    <source>
        <dbReference type="ARBA" id="ARBA00023237"/>
    </source>
</evidence>